<sequence>MSKCYIPEISIRTIRDNIIDELKDKFTFEQQIKKIICSSDGFYEIKENCITKFITVIKNEIIFENFIDKYTLLVSSQYDKKINDVEYIPFESTNITIEYLIFDIPESNNKFILEFIKNRCYDFYFQTKEKVTQNNVFLNNDVSLILKTLNV</sequence>
<reference evidence="1" key="1">
    <citation type="journal article" date="2020" name="Nature">
        <title>Giant virus diversity and host interactions through global metagenomics.</title>
        <authorList>
            <person name="Schulz F."/>
            <person name="Roux S."/>
            <person name="Paez-Espino D."/>
            <person name="Jungbluth S."/>
            <person name="Walsh D.A."/>
            <person name="Denef V.J."/>
            <person name="McMahon K.D."/>
            <person name="Konstantinidis K.T."/>
            <person name="Eloe-Fadrosh E.A."/>
            <person name="Kyrpides N.C."/>
            <person name="Woyke T."/>
        </authorList>
    </citation>
    <scope>NUCLEOTIDE SEQUENCE</scope>
    <source>
        <strain evidence="1">GVMAG-S-1102244-55</strain>
    </source>
</reference>
<protein>
    <submittedName>
        <fullName evidence="1">Uncharacterized protein</fullName>
    </submittedName>
</protein>
<organism evidence="1">
    <name type="scientific">viral metagenome</name>
    <dbReference type="NCBI Taxonomy" id="1070528"/>
    <lineage>
        <taxon>unclassified sequences</taxon>
        <taxon>metagenomes</taxon>
        <taxon>organismal metagenomes</taxon>
    </lineage>
</organism>
<evidence type="ECO:0000313" key="1">
    <source>
        <dbReference type="EMBL" id="QHU14946.1"/>
    </source>
</evidence>
<dbReference type="AlphaFoldDB" id="A0A6C0KCX2"/>
<accession>A0A6C0KCX2</accession>
<name>A0A6C0KCX2_9ZZZZ</name>
<dbReference type="EMBL" id="MN740847">
    <property type="protein sequence ID" value="QHU14946.1"/>
    <property type="molecule type" value="Genomic_DNA"/>
</dbReference>
<proteinExistence type="predicted"/>